<evidence type="ECO:0000256" key="3">
    <source>
        <dbReference type="ARBA" id="ARBA00022679"/>
    </source>
</evidence>
<reference evidence="9" key="1">
    <citation type="submission" date="2020-10" db="EMBL/GenBank/DDBJ databases">
        <authorList>
            <person name="Gilroy R."/>
        </authorList>
    </citation>
    <scope>NUCLEOTIDE SEQUENCE</scope>
    <source>
        <strain evidence="9">C6-149</strain>
    </source>
</reference>
<feature type="region of interest" description="Disordered" evidence="7">
    <location>
        <begin position="93"/>
        <end position="180"/>
    </location>
</feature>
<comment type="caution">
    <text evidence="9">The sequence shown here is derived from an EMBL/GenBank/DDBJ whole genome shotgun (WGS) entry which is preliminary data.</text>
</comment>
<reference evidence="9" key="2">
    <citation type="journal article" date="2021" name="PeerJ">
        <title>Extensive microbial diversity within the chicken gut microbiome revealed by metagenomics and culture.</title>
        <authorList>
            <person name="Gilroy R."/>
            <person name="Ravi A."/>
            <person name="Getino M."/>
            <person name="Pursley I."/>
            <person name="Horton D.L."/>
            <person name="Alikhan N.F."/>
            <person name="Baker D."/>
            <person name="Gharbi K."/>
            <person name="Hall N."/>
            <person name="Watson M."/>
            <person name="Adriaenssens E.M."/>
            <person name="Foster-Nyarko E."/>
            <person name="Jarju S."/>
            <person name="Secka A."/>
            <person name="Antonio M."/>
            <person name="Oren A."/>
            <person name="Chaudhuri R.R."/>
            <person name="La Ragione R."/>
            <person name="Hildebrand F."/>
            <person name="Pallen M.J."/>
        </authorList>
    </citation>
    <scope>NUCLEOTIDE SEQUENCE</scope>
    <source>
        <strain evidence="9">C6-149</strain>
    </source>
</reference>
<dbReference type="EMBL" id="JADIMP010000110">
    <property type="protein sequence ID" value="MBO8442132.1"/>
    <property type="molecule type" value="Genomic_DNA"/>
</dbReference>
<feature type="compositionally biased region" description="Acidic residues" evidence="7">
    <location>
        <begin position="115"/>
        <end position="155"/>
    </location>
</feature>
<keyword evidence="3 6" id="KW-0808">Transferase</keyword>
<evidence type="ECO:0000256" key="2">
    <source>
        <dbReference type="ARBA" id="ARBA00022478"/>
    </source>
</evidence>
<dbReference type="InterPro" id="IPR007759">
    <property type="entry name" value="Asxl_HARE-HTH"/>
</dbReference>
<accession>A0A9D9E7S8</accession>
<comment type="similarity">
    <text evidence="1 6">Belongs to the RpoE family.</text>
</comment>
<evidence type="ECO:0000256" key="1">
    <source>
        <dbReference type="ARBA" id="ARBA00009828"/>
    </source>
</evidence>
<evidence type="ECO:0000256" key="7">
    <source>
        <dbReference type="SAM" id="MobiDB-lite"/>
    </source>
</evidence>
<organism evidence="9 10">
    <name type="scientific">Candidatus Gallilactobacillus intestinavium</name>
    <dbReference type="NCBI Taxonomy" id="2840838"/>
    <lineage>
        <taxon>Bacteria</taxon>
        <taxon>Bacillati</taxon>
        <taxon>Bacillota</taxon>
        <taxon>Bacilli</taxon>
        <taxon>Lactobacillales</taxon>
        <taxon>Lactobacillaceae</taxon>
        <taxon>Lactobacillaceae incertae sedis</taxon>
        <taxon>Candidatus Gallilactobacillus</taxon>
    </lineage>
</organism>
<comment type="function">
    <text evidence="6">Participates in both the initiation and recycling phases of transcription. In the presence of the delta subunit, RNAP displays an increased specificity of transcription, a decreased affinity for nucleic acids, and an increased efficiency of RNA synthesis because of enhanced recycling.</text>
</comment>
<evidence type="ECO:0000313" key="9">
    <source>
        <dbReference type="EMBL" id="MBO8442132.1"/>
    </source>
</evidence>
<protein>
    <recommendedName>
        <fullName evidence="6">Probable DNA-directed RNA polymerase subunit delta</fullName>
    </recommendedName>
    <alternativeName>
        <fullName evidence="6">RNAP delta factor</fullName>
    </alternativeName>
</protein>
<dbReference type="GO" id="GO:0003899">
    <property type="term" value="F:DNA-directed RNA polymerase activity"/>
    <property type="evidence" value="ECO:0007669"/>
    <property type="project" value="UniProtKB-UniRule"/>
</dbReference>
<dbReference type="PROSITE" id="PS51913">
    <property type="entry name" value="HTH_HARE"/>
    <property type="match status" value="1"/>
</dbReference>
<evidence type="ECO:0000259" key="8">
    <source>
        <dbReference type="PROSITE" id="PS51913"/>
    </source>
</evidence>
<keyword evidence="4 6" id="KW-0548">Nucleotidyltransferase</keyword>
<keyword evidence="2 6" id="KW-0240">DNA-directed RNA polymerase</keyword>
<dbReference type="NCBIfam" id="TIGR04567">
    <property type="entry name" value="RNAP_delt_lowGC"/>
    <property type="match status" value="1"/>
</dbReference>
<dbReference type="Pfam" id="PF05066">
    <property type="entry name" value="HARE-HTH"/>
    <property type="match status" value="1"/>
</dbReference>
<evidence type="ECO:0000256" key="6">
    <source>
        <dbReference type="HAMAP-Rule" id="MF_00357"/>
    </source>
</evidence>
<evidence type="ECO:0000256" key="4">
    <source>
        <dbReference type="ARBA" id="ARBA00022695"/>
    </source>
</evidence>
<evidence type="ECO:0000313" key="10">
    <source>
        <dbReference type="Proteomes" id="UP000823614"/>
    </source>
</evidence>
<keyword evidence="5 6" id="KW-0804">Transcription</keyword>
<sequence>MKLEIFEGQNKNELSMIEVAHAILSQNAKPMGFNDLAKQVQEYLEKTDDEMKQHLSQFYTDLNIDGSFISLGNNNWGLRTWYPFDSIDEATIGEEEEEERPKNNHSKKLNAFTVESDDDDVIDYDSDDPEDNDFDNDSDQSDDDDTYDSENDDLNNNDLPDGIEGQLSEINNDDKYDDED</sequence>
<dbReference type="InterPro" id="IPR029757">
    <property type="entry name" value="RpoE"/>
</dbReference>
<evidence type="ECO:0000256" key="5">
    <source>
        <dbReference type="ARBA" id="ARBA00023163"/>
    </source>
</evidence>
<name>A0A9D9E7S8_9LACO</name>
<feature type="domain" description="HTH HARE-type" evidence="8">
    <location>
        <begin position="14"/>
        <end position="81"/>
    </location>
</feature>
<gene>
    <name evidence="6" type="primary">rpoE</name>
    <name evidence="9" type="ORF">IAA89_06885</name>
</gene>
<dbReference type="AlphaFoldDB" id="A0A9D9E7S8"/>
<proteinExistence type="inferred from homology"/>
<dbReference type="GO" id="GO:0006355">
    <property type="term" value="P:regulation of DNA-templated transcription"/>
    <property type="evidence" value="ECO:0007669"/>
    <property type="project" value="UniProtKB-UniRule"/>
</dbReference>
<dbReference type="Proteomes" id="UP000823614">
    <property type="component" value="Unassembled WGS sequence"/>
</dbReference>
<dbReference type="GO" id="GO:0000428">
    <property type="term" value="C:DNA-directed RNA polymerase complex"/>
    <property type="evidence" value="ECO:0007669"/>
    <property type="project" value="UniProtKB-KW"/>
</dbReference>
<dbReference type="GO" id="GO:0006351">
    <property type="term" value="P:DNA-templated transcription"/>
    <property type="evidence" value="ECO:0007669"/>
    <property type="project" value="InterPro"/>
</dbReference>
<dbReference type="HAMAP" id="MF_00357">
    <property type="entry name" value="RNApol_bact_RpoE"/>
    <property type="match status" value="1"/>
</dbReference>
<dbReference type="InterPro" id="IPR038087">
    <property type="entry name" value="RNAP_delta_N_dom_sf"/>
</dbReference>
<comment type="subunit">
    <text evidence="6">RNAP is composed of a core of 2 alpha, a beta and a beta' subunits. The core is associated with a delta subunit and one of several sigma factors.</text>
</comment>
<dbReference type="Gene3D" id="1.10.10.1250">
    <property type="entry name" value="RNA polymerase, subunit delta, N-terminal domain"/>
    <property type="match status" value="1"/>
</dbReference>